<dbReference type="AlphaFoldDB" id="A0AA94H8F1"/>
<comment type="caution">
    <text evidence="1">The sequence shown here is derived from an EMBL/GenBank/DDBJ whole genome shotgun (WGS) entry which is preliminary data.</text>
</comment>
<dbReference type="EMBL" id="FOKO01000009">
    <property type="protein sequence ID" value="SFD34225.1"/>
    <property type="molecule type" value="Genomic_DNA"/>
</dbReference>
<reference evidence="1 2" key="1">
    <citation type="submission" date="2016-10" db="EMBL/GenBank/DDBJ databases">
        <authorList>
            <person name="Varghese N."/>
            <person name="Submissions S."/>
        </authorList>
    </citation>
    <scope>NUCLEOTIDE SEQUENCE [LARGE SCALE GENOMIC DNA]</scope>
    <source>
        <strain evidence="1 2">CGMCC 1.7012</strain>
    </source>
</reference>
<proteinExistence type="predicted"/>
<gene>
    <name evidence="1" type="ORF">SAMN05216286_5207</name>
</gene>
<evidence type="ECO:0000313" key="2">
    <source>
        <dbReference type="Proteomes" id="UP000182314"/>
    </source>
</evidence>
<accession>A0AA94H8F1</accession>
<organism evidence="1 2">
    <name type="scientific">Kosakonia oryzae</name>
    <dbReference type="NCBI Taxonomy" id="497725"/>
    <lineage>
        <taxon>Bacteria</taxon>
        <taxon>Pseudomonadati</taxon>
        <taxon>Pseudomonadota</taxon>
        <taxon>Gammaproteobacteria</taxon>
        <taxon>Enterobacterales</taxon>
        <taxon>Enterobacteriaceae</taxon>
        <taxon>Kosakonia</taxon>
    </lineage>
</organism>
<name>A0AA94H8F1_9ENTR</name>
<dbReference type="Proteomes" id="UP000182314">
    <property type="component" value="Unassembled WGS sequence"/>
</dbReference>
<protein>
    <submittedName>
        <fullName evidence="1">Uncharacterized protein</fullName>
    </submittedName>
</protein>
<evidence type="ECO:0000313" key="1">
    <source>
        <dbReference type="EMBL" id="SFD34225.1"/>
    </source>
</evidence>
<sequence>MFVRSCFMFEGIPKEVTQISDKTQEKFMTTLVPSLTRKKKLIVLYNKKGS</sequence>